<dbReference type="Proteomes" id="UP000736787">
    <property type="component" value="Unassembled WGS sequence"/>
</dbReference>
<protein>
    <submittedName>
        <fullName evidence="1">Uncharacterized protein</fullName>
    </submittedName>
</protein>
<comment type="caution">
    <text evidence="1">The sequence shown here is derived from an EMBL/GenBank/DDBJ whole genome shotgun (WGS) entry which is preliminary data.</text>
</comment>
<evidence type="ECO:0000313" key="2">
    <source>
        <dbReference type="Proteomes" id="UP000736787"/>
    </source>
</evidence>
<name>A0A8T1L042_9STRA</name>
<gene>
    <name evidence="1" type="ORF">PC117_g7309</name>
</gene>
<dbReference type="AlphaFoldDB" id="A0A8T1L042"/>
<evidence type="ECO:0000313" key="1">
    <source>
        <dbReference type="EMBL" id="KAG2946831.1"/>
    </source>
</evidence>
<organism evidence="1 2">
    <name type="scientific">Phytophthora cactorum</name>
    <dbReference type="NCBI Taxonomy" id="29920"/>
    <lineage>
        <taxon>Eukaryota</taxon>
        <taxon>Sar</taxon>
        <taxon>Stramenopiles</taxon>
        <taxon>Oomycota</taxon>
        <taxon>Peronosporomycetes</taxon>
        <taxon>Peronosporales</taxon>
        <taxon>Peronosporaceae</taxon>
        <taxon>Phytophthora</taxon>
    </lineage>
</organism>
<proteinExistence type="predicted"/>
<accession>A0A8T1L042</accession>
<dbReference type="EMBL" id="RCMK01000148">
    <property type="protein sequence ID" value="KAG2946831.1"/>
    <property type="molecule type" value="Genomic_DNA"/>
</dbReference>
<reference evidence="1" key="1">
    <citation type="submission" date="2018-10" db="EMBL/GenBank/DDBJ databases">
        <title>Effector identification in a new, highly contiguous assembly of the strawberry crown rot pathogen Phytophthora cactorum.</title>
        <authorList>
            <person name="Armitage A.D."/>
            <person name="Nellist C.F."/>
            <person name="Bates H."/>
            <person name="Vickerstaff R.J."/>
            <person name="Harrison R.J."/>
        </authorList>
    </citation>
    <scope>NUCLEOTIDE SEQUENCE</scope>
    <source>
        <strain evidence="1">4040</strain>
    </source>
</reference>
<sequence length="34" mass="3604">MNVSACDEVILQGSRSPLTNGELVDALSNGEVVW</sequence>